<gene>
    <name evidence="1" type="ORF">H9787_09730</name>
</gene>
<dbReference type="Proteomes" id="UP000823824">
    <property type="component" value="Unassembled WGS sequence"/>
</dbReference>
<organism evidence="1 2">
    <name type="scientific">Candidatus Oscillibacter excrementigallinarum</name>
    <dbReference type="NCBI Taxonomy" id="2838716"/>
    <lineage>
        <taxon>Bacteria</taxon>
        <taxon>Bacillati</taxon>
        <taxon>Bacillota</taxon>
        <taxon>Clostridia</taxon>
        <taxon>Eubacteriales</taxon>
        <taxon>Oscillospiraceae</taxon>
        <taxon>Oscillibacter</taxon>
    </lineage>
</organism>
<reference evidence="1" key="2">
    <citation type="submission" date="2021-04" db="EMBL/GenBank/DDBJ databases">
        <authorList>
            <person name="Gilroy R."/>
        </authorList>
    </citation>
    <scope>NUCLEOTIDE SEQUENCE</scope>
    <source>
        <strain evidence="1">ChiBcec18-1249</strain>
    </source>
</reference>
<dbReference type="AlphaFoldDB" id="A0A9D2LK13"/>
<comment type="caution">
    <text evidence="1">The sequence shown here is derived from an EMBL/GenBank/DDBJ whole genome shotgun (WGS) entry which is preliminary data.</text>
</comment>
<dbReference type="EMBL" id="DWZJ01000088">
    <property type="protein sequence ID" value="HJB13974.1"/>
    <property type="molecule type" value="Genomic_DNA"/>
</dbReference>
<name>A0A9D2LK13_9FIRM</name>
<protein>
    <submittedName>
        <fullName evidence="1">Uncharacterized protein</fullName>
    </submittedName>
</protein>
<proteinExistence type="predicted"/>
<sequence length="239" mass="27882">MKTKRPKLPMPRRRLALLWLLVPCLLLLAAYITDVYRFTPDQAQRLEEKRRLLEPMEVLWQGDVPWEQEVPAIVRFAANERAVGFSEYDFRWRAGGWQGFLSLTPRENDRPFTAGCSWFERQLDEGEVVSEKAPYFWERYRSSLREKFVYVYGCLESPEVEELVVEFEPAEFLLEPQPAQIVHLTAEDWIMGSDGTAYFICPMEPILAARSITGYVTAYDRDGRSLGTRCVTGMEHWVE</sequence>
<accession>A0A9D2LK13</accession>
<evidence type="ECO:0000313" key="1">
    <source>
        <dbReference type="EMBL" id="HJB13974.1"/>
    </source>
</evidence>
<evidence type="ECO:0000313" key="2">
    <source>
        <dbReference type="Proteomes" id="UP000823824"/>
    </source>
</evidence>
<reference evidence="1" key="1">
    <citation type="journal article" date="2021" name="PeerJ">
        <title>Extensive microbial diversity within the chicken gut microbiome revealed by metagenomics and culture.</title>
        <authorList>
            <person name="Gilroy R."/>
            <person name="Ravi A."/>
            <person name="Getino M."/>
            <person name="Pursley I."/>
            <person name="Horton D.L."/>
            <person name="Alikhan N.F."/>
            <person name="Baker D."/>
            <person name="Gharbi K."/>
            <person name="Hall N."/>
            <person name="Watson M."/>
            <person name="Adriaenssens E.M."/>
            <person name="Foster-Nyarko E."/>
            <person name="Jarju S."/>
            <person name="Secka A."/>
            <person name="Antonio M."/>
            <person name="Oren A."/>
            <person name="Chaudhuri R.R."/>
            <person name="La Ragione R."/>
            <person name="Hildebrand F."/>
            <person name="Pallen M.J."/>
        </authorList>
    </citation>
    <scope>NUCLEOTIDE SEQUENCE</scope>
    <source>
        <strain evidence="1">ChiBcec18-1249</strain>
    </source>
</reference>